<feature type="compositionally biased region" description="Basic residues" evidence="1">
    <location>
        <begin position="299"/>
        <end position="314"/>
    </location>
</feature>
<organism evidence="2 3">
    <name type="scientific">Exserohilum turcicum (strain 28A)</name>
    <name type="common">Northern leaf blight fungus</name>
    <name type="synonym">Setosphaeria turcica</name>
    <dbReference type="NCBI Taxonomy" id="671987"/>
    <lineage>
        <taxon>Eukaryota</taxon>
        <taxon>Fungi</taxon>
        <taxon>Dikarya</taxon>
        <taxon>Ascomycota</taxon>
        <taxon>Pezizomycotina</taxon>
        <taxon>Dothideomycetes</taxon>
        <taxon>Pleosporomycetidae</taxon>
        <taxon>Pleosporales</taxon>
        <taxon>Pleosporineae</taxon>
        <taxon>Pleosporaceae</taxon>
        <taxon>Exserohilum</taxon>
    </lineage>
</organism>
<feature type="region of interest" description="Disordered" evidence="1">
    <location>
        <begin position="299"/>
        <end position="323"/>
    </location>
</feature>
<evidence type="ECO:0000313" key="2">
    <source>
        <dbReference type="EMBL" id="EOA91870.1"/>
    </source>
</evidence>
<evidence type="ECO:0000256" key="1">
    <source>
        <dbReference type="SAM" id="MobiDB-lite"/>
    </source>
</evidence>
<dbReference type="eggNOG" id="ENOG502R18W">
    <property type="taxonomic scope" value="Eukaryota"/>
</dbReference>
<dbReference type="AlphaFoldDB" id="R0J4J9"/>
<protein>
    <submittedName>
        <fullName evidence="2">Uncharacterized protein</fullName>
    </submittedName>
</protein>
<reference evidence="2 3" key="1">
    <citation type="journal article" date="2012" name="PLoS Pathog.">
        <title>Diverse lifestyles and strategies of plant pathogenesis encoded in the genomes of eighteen Dothideomycetes fungi.</title>
        <authorList>
            <person name="Ohm R.A."/>
            <person name="Feau N."/>
            <person name="Henrissat B."/>
            <person name="Schoch C.L."/>
            <person name="Horwitz B.A."/>
            <person name="Barry K.W."/>
            <person name="Condon B.J."/>
            <person name="Copeland A.C."/>
            <person name="Dhillon B."/>
            <person name="Glaser F."/>
            <person name="Hesse C.N."/>
            <person name="Kosti I."/>
            <person name="LaButti K."/>
            <person name="Lindquist E.A."/>
            <person name="Lucas S."/>
            <person name="Salamov A.A."/>
            <person name="Bradshaw R.E."/>
            <person name="Ciuffetti L."/>
            <person name="Hamelin R.C."/>
            <person name="Kema G.H.J."/>
            <person name="Lawrence C."/>
            <person name="Scott J.A."/>
            <person name="Spatafora J.W."/>
            <person name="Turgeon B.G."/>
            <person name="de Wit P.J.G.M."/>
            <person name="Zhong S."/>
            <person name="Goodwin S.B."/>
            <person name="Grigoriev I.V."/>
        </authorList>
    </citation>
    <scope>NUCLEOTIDE SEQUENCE [LARGE SCALE GENOMIC DNA]</scope>
    <source>
        <strain evidence="3">28A</strain>
    </source>
</reference>
<proteinExistence type="predicted"/>
<dbReference type="OrthoDB" id="3732509at2759"/>
<dbReference type="GeneID" id="19402101"/>
<evidence type="ECO:0000313" key="3">
    <source>
        <dbReference type="Proteomes" id="UP000016935"/>
    </source>
</evidence>
<accession>R0J4J9</accession>
<dbReference type="HOGENOM" id="CLU_943316_0_0_1"/>
<dbReference type="EMBL" id="KB908481">
    <property type="protein sequence ID" value="EOA91870.1"/>
    <property type="molecule type" value="Genomic_DNA"/>
</dbReference>
<reference evidence="2 3" key="2">
    <citation type="journal article" date="2013" name="PLoS Genet.">
        <title>Comparative genome structure, secondary metabolite, and effector coding capacity across Cochliobolus pathogens.</title>
        <authorList>
            <person name="Condon B.J."/>
            <person name="Leng Y."/>
            <person name="Wu D."/>
            <person name="Bushley K.E."/>
            <person name="Ohm R.A."/>
            <person name="Otillar R."/>
            <person name="Martin J."/>
            <person name="Schackwitz W."/>
            <person name="Grimwood J."/>
            <person name="MohdZainudin N."/>
            <person name="Xue C."/>
            <person name="Wang R."/>
            <person name="Manning V.A."/>
            <person name="Dhillon B."/>
            <person name="Tu Z.J."/>
            <person name="Steffenson B.J."/>
            <person name="Salamov A."/>
            <person name="Sun H."/>
            <person name="Lowry S."/>
            <person name="LaButti K."/>
            <person name="Han J."/>
            <person name="Copeland A."/>
            <person name="Lindquist E."/>
            <person name="Barry K."/>
            <person name="Schmutz J."/>
            <person name="Baker S.E."/>
            <person name="Ciuffetti L.M."/>
            <person name="Grigoriev I.V."/>
            <person name="Zhong S."/>
            <person name="Turgeon B.G."/>
        </authorList>
    </citation>
    <scope>NUCLEOTIDE SEQUENCE [LARGE SCALE GENOMIC DNA]</scope>
    <source>
        <strain evidence="3">28A</strain>
    </source>
</reference>
<sequence length="323" mass="34920">MGRVQLHCPSTHKTIDGFVIGAYQKPEQVLQGVRLALDIKYAALYTTDARHISDPQTLQEDERVLVAAHEDEVMLPDAVYSYVLYAGEEEADVDPDVEGYGEEWVNLSDHEKSQHILSLSVTKPSSRNKMRITRPYAAVHAEMVAIKQCDISVASAAPLPSSVSVSVSAGEQEQEGEGKGKSEAEPSTSNTPHETLIQDRWGISLDALLPPSMKPSTGKYTSTTHASALAPATLAALSLFASCTHGQPRLACEVLSEAVALRTEEDQTEDRDPVLRMDDVLNALDMVYERAGVIPVKLTKGKSGKARKRAKGRARKSEGSGGA</sequence>
<dbReference type="Proteomes" id="UP000016935">
    <property type="component" value="Unassembled WGS sequence"/>
</dbReference>
<feature type="region of interest" description="Disordered" evidence="1">
    <location>
        <begin position="164"/>
        <end position="196"/>
    </location>
</feature>
<dbReference type="RefSeq" id="XP_008020099.1">
    <property type="nucleotide sequence ID" value="XM_008021908.1"/>
</dbReference>
<name>R0J4J9_EXST2</name>
<keyword evidence="3" id="KW-1185">Reference proteome</keyword>
<gene>
    <name evidence="2" type="ORF">SETTUDRAFT_18531</name>
</gene>